<evidence type="ECO:0000313" key="3">
    <source>
        <dbReference type="EMBL" id="MFF5297353.1"/>
    </source>
</evidence>
<feature type="compositionally biased region" description="Pro residues" evidence="1">
    <location>
        <begin position="129"/>
        <end position="157"/>
    </location>
</feature>
<gene>
    <name evidence="3" type="ORF">ACFY35_48665</name>
</gene>
<reference evidence="3 4" key="1">
    <citation type="submission" date="2024-10" db="EMBL/GenBank/DDBJ databases">
        <title>The Natural Products Discovery Center: Release of the First 8490 Sequenced Strains for Exploring Actinobacteria Biosynthetic Diversity.</title>
        <authorList>
            <person name="Kalkreuter E."/>
            <person name="Kautsar S.A."/>
            <person name="Yang D."/>
            <person name="Bader C.D."/>
            <person name="Teijaro C.N."/>
            <person name="Fluegel L."/>
            <person name="Davis C.M."/>
            <person name="Simpson J.R."/>
            <person name="Lauterbach L."/>
            <person name="Steele A.D."/>
            <person name="Gui C."/>
            <person name="Meng S."/>
            <person name="Li G."/>
            <person name="Viehrig K."/>
            <person name="Ye F."/>
            <person name="Su P."/>
            <person name="Kiefer A.F."/>
            <person name="Nichols A."/>
            <person name="Cepeda A.J."/>
            <person name="Yan W."/>
            <person name="Fan B."/>
            <person name="Jiang Y."/>
            <person name="Adhikari A."/>
            <person name="Zheng C.-J."/>
            <person name="Schuster L."/>
            <person name="Cowan T.M."/>
            <person name="Smanski M.J."/>
            <person name="Chevrette M.G."/>
            <person name="De Carvalho L.P.S."/>
            <person name="Shen B."/>
        </authorList>
    </citation>
    <scope>NUCLEOTIDE SEQUENCE [LARGE SCALE GENOMIC DNA]</scope>
    <source>
        <strain evidence="3 4">NPDC000087</strain>
    </source>
</reference>
<keyword evidence="4" id="KW-1185">Reference proteome</keyword>
<feature type="transmembrane region" description="Helical" evidence="2">
    <location>
        <begin position="406"/>
        <end position="424"/>
    </location>
</feature>
<evidence type="ECO:0000256" key="2">
    <source>
        <dbReference type="SAM" id="Phobius"/>
    </source>
</evidence>
<dbReference type="RefSeq" id="WP_169516279.1">
    <property type="nucleotide sequence ID" value="NZ_JBIAZU010000011.1"/>
</dbReference>
<evidence type="ECO:0000256" key="1">
    <source>
        <dbReference type="SAM" id="MobiDB-lite"/>
    </source>
</evidence>
<keyword evidence="2" id="KW-0472">Membrane</keyword>
<dbReference type="Proteomes" id="UP001602245">
    <property type="component" value="Unassembled WGS sequence"/>
</dbReference>
<organism evidence="3 4">
    <name type="scientific">Paractinoplanes globisporus</name>
    <dbReference type="NCBI Taxonomy" id="113565"/>
    <lineage>
        <taxon>Bacteria</taxon>
        <taxon>Bacillati</taxon>
        <taxon>Actinomycetota</taxon>
        <taxon>Actinomycetes</taxon>
        <taxon>Micromonosporales</taxon>
        <taxon>Micromonosporaceae</taxon>
        <taxon>Paractinoplanes</taxon>
    </lineage>
</organism>
<proteinExistence type="predicted"/>
<comment type="caution">
    <text evidence="3">The sequence shown here is derived from an EMBL/GenBank/DDBJ whole genome shotgun (WGS) entry which is preliminary data.</text>
</comment>
<keyword evidence="2" id="KW-0812">Transmembrane</keyword>
<feature type="transmembrane region" description="Helical" evidence="2">
    <location>
        <begin position="380"/>
        <end position="400"/>
    </location>
</feature>
<keyword evidence="2" id="KW-1133">Transmembrane helix</keyword>
<evidence type="ECO:0000313" key="4">
    <source>
        <dbReference type="Proteomes" id="UP001602245"/>
    </source>
</evidence>
<protein>
    <submittedName>
        <fullName evidence="3">Uncharacterized protein</fullName>
    </submittedName>
</protein>
<sequence>MFDEIFVVRATPHRIARLAGPATILATYDGWSRLDRDPRAIGAATRAFACVLRLGTELEVTTYAPDGATRSSFDAETLPRGAALLRQAITHVDPRYTRRARLADACRALGVPVELLLAPPAPVALGLPSTPPVSPDRPELSPPVSPDRPELSPPVSPGRPELSPAVSPGRPELPPAVEAPAPRTGVVVAGASALGDAVLTGQSAWTIPISPRWVLHFWDGSGRERPPTHAALALAGRQPAIACWWSADEAGFVVMHGSKPVTGHQWGGTAPTTPETTATAGRLLATEFGVPDQALALIGLLRRTDLAPAGALASLFELLGLPDAGLGRATTAELAAWAATVPTAVHTSTMSGLAAVREAVRAQPNALDELSARRPLWYRLLNGGIAVVMGLATAVLAVVWQGGGISGWWVLAGAAVTLSYAWGLRPRRS</sequence>
<name>A0ABW6WWK2_9ACTN</name>
<dbReference type="EMBL" id="JBIAZU010000011">
    <property type="protein sequence ID" value="MFF5297353.1"/>
    <property type="molecule type" value="Genomic_DNA"/>
</dbReference>
<accession>A0ABW6WWK2</accession>
<feature type="region of interest" description="Disordered" evidence="1">
    <location>
        <begin position="127"/>
        <end position="179"/>
    </location>
</feature>